<dbReference type="InterPro" id="IPR057338">
    <property type="entry name" value="DprA_SAM"/>
</dbReference>
<evidence type="ECO:0000259" key="2">
    <source>
        <dbReference type="Pfam" id="PF02481"/>
    </source>
</evidence>
<dbReference type="InterPro" id="IPR036388">
    <property type="entry name" value="WH-like_DNA-bd_sf"/>
</dbReference>
<feature type="domain" description="Smf/DprA SLOG" evidence="2">
    <location>
        <begin position="82"/>
        <end position="291"/>
    </location>
</feature>
<dbReference type="InterPro" id="IPR057666">
    <property type="entry name" value="DrpA_SLOG"/>
</dbReference>
<evidence type="ECO:0000259" key="3">
    <source>
        <dbReference type="Pfam" id="PF17782"/>
    </source>
</evidence>
<dbReference type="Gene3D" id="3.40.50.450">
    <property type="match status" value="1"/>
</dbReference>
<feature type="domain" description="Smf/DprA SAM" evidence="4">
    <location>
        <begin position="9"/>
        <end position="72"/>
    </location>
</feature>
<feature type="domain" description="DprA winged helix" evidence="3">
    <location>
        <begin position="317"/>
        <end position="363"/>
    </location>
</feature>
<dbReference type="Pfam" id="PF25317">
    <property type="entry name" value="SAM_SMF"/>
    <property type="match status" value="1"/>
</dbReference>
<gene>
    <name evidence="5" type="primary">dprA</name>
    <name evidence="5" type="ORF">J0A66_11740</name>
</gene>
<comment type="caution">
    <text evidence="5">The sequence shown here is derived from an EMBL/GenBank/DDBJ whole genome shotgun (WGS) entry which is preliminary data.</text>
</comment>
<evidence type="ECO:0000256" key="1">
    <source>
        <dbReference type="ARBA" id="ARBA00006525"/>
    </source>
</evidence>
<dbReference type="NCBIfam" id="TIGR00732">
    <property type="entry name" value="dprA"/>
    <property type="match status" value="1"/>
</dbReference>
<comment type="similarity">
    <text evidence="1">Belongs to the DprA/Smf family.</text>
</comment>
<dbReference type="EMBL" id="JAFKCV010000005">
    <property type="protein sequence ID" value="MBN7825899.1"/>
    <property type="molecule type" value="Genomic_DNA"/>
</dbReference>
<accession>A0A939IRA1</accession>
<dbReference type="SUPFAM" id="SSF102405">
    <property type="entry name" value="MCP/YpsA-like"/>
    <property type="match status" value="1"/>
</dbReference>
<evidence type="ECO:0000313" key="5">
    <source>
        <dbReference type="EMBL" id="MBN7825899.1"/>
    </source>
</evidence>
<dbReference type="Gene3D" id="1.10.10.10">
    <property type="entry name" value="Winged helix-like DNA-binding domain superfamily/Winged helix DNA-binding domain"/>
    <property type="match status" value="1"/>
</dbReference>
<dbReference type="Pfam" id="PF02481">
    <property type="entry name" value="DNA_processg_A"/>
    <property type="match status" value="1"/>
</dbReference>
<proteinExistence type="inferred from homology"/>
<dbReference type="InterPro" id="IPR041614">
    <property type="entry name" value="DprA_WH"/>
</dbReference>
<evidence type="ECO:0000313" key="6">
    <source>
        <dbReference type="Proteomes" id="UP000664654"/>
    </source>
</evidence>
<dbReference type="GO" id="GO:0009294">
    <property type="term" value="P:DNA-mediated transformation"/>
    <property type="evidence" value="ECO:0007669"/>
    <property type="project" value="InterPro"/>
</dbReference>
<dbReference type="PANTHER" id="PTHR43022:SF1">
    <property type="entry name" value="PROTEIN SMF"/>
    <property type="match status" value="1"/>
</dbReference>
<dbReference type="InterPro" id="IPR003488">
    <property type="entry name" value="DprA"/>
</dbReference>
<protein>
    <submittedName>
        <fullName evidence="5">DNA-processing protein DprA</fullName>
    </submittedName>
</protein>
<name>A0A939IRA1_9ALTE</name>
<sequence>MSAKNSLRQWLALEQLPGLGSKCMANLLERTDHNLVSLFDMDDARLRDMGLSATQIQSLRHPNTDWIDAALHWQKSEPHHFLLTLDHPDYPDRLRQIARPPLILFAKGDPTVLNLLQIAIVGSRNPSPAGRDTAHNLAKALTERGIVVTSGLALGIDGWAHRGALAAKGRTIAVLGTGLDHIYPRRHVDLADEIITQGGCLLSEFAPPVGALPEHFPRRNRLISGLSVGTLVVEAALRSGSLITARYALEQGREVFAVPGSINNPLAKGCHHLIRQGAILVEKVEDILDEFQEFASESQSIHGPGEEKSAGNCLAKDPLLDSVEFEVTSIDVIAQRSGMPVTQVLAQLLEYELRGLVTAVPGGYVKLGGK</sequence>
<reference evidence="5" key="1">
    <citation type="submission" date="2021-03" db="EMBL/GenBank/DDBJ databases">
        <title>novel species isolated from a fishpond in China.</title>
        <authorList>
            <person name="Lu H."/>
            <person name="Cai Z."/>
        </authorList>
    </citation>
    <scope>NUCLEOTIDE SEQUENCE</scope>
    <source>
        <strain evidence="5">JCM 30855</strain>
    </source>
</reference>
<evidence type="ECO:0000259" key="4">
    <source>
        <dbReference type="Pfam" id="PF25317"/>
    </source>
</evidence>
<dbReference type="AlphaFoldDB" id="A0A939IRA1"/>
<keyword evidence="6" id="KW-1185">Reference proteome</keyword>
<organism evidence="5 6">
    <name type="scientific">Bowmanella dokdonensis</name>
    <dbReference type="NCBI Taxonomy" id="751969"/>
    <lineage>
        <taxon>Bacteria</taxon>
        <taxon>Pseudomonadati</taxon>
        <taxon>Pseudomonadota</taxon>
        <taxon>Gammaproteobacteria</taxon>
        <taxon>Alteromonadales</taxon>
        <taxon>Alteromonadaceae</taxon>
        <taxon>Bowmanella</taxon>
    </lineage>
</organism>
<dbReference type="RefSeq" id="WP_206574002.1">
    <property type="nucleotide sequence ID" value="NZ_JAFKCV010000005.1"/>
</dbReference>
<dbReference type="Proteomes" id="UP000664654">
    <property type="component" value="Unassembled WGS sequence"/>
</dbReference>
<dbReference type="Pfam" id="PF17782">
    <property type="entry name" value="WHD_DprA"/>
    <property type="match status" value="1"/>
</dbReference>
<dbReference type="PANTHER" id="PTHR43022">
    <property type="entry name" value="PROTEIN SMF"/>
    <property type="match status" value="1"/>
</dbReference>